<name>A0AAD4VM18_PRUDU</name>
<accession>A0AAD4VM18</accession>
<keyword evidence="3" id="KW-1185">Reference proteome</keyword>
<dbReference type="AlphaFoldDB" id="A0AAD4VM18"/>
<proteinExistence type="predicted"/>
<dbReference type="Pfam" id="PF13456">
    <property type="entry name" value="RVT_3"/>
    <property type="match status" value="1"/>
</dbReference>
<evidence type="ECO:0000259" key="1">
    <source>
        <dbReference type="Pfam" id="PF13456"/>
    </source>
</evidence>
<dbReference type="EMBL" id="JAJFAZ020000005">
    <property type="protein sequence ID" value="KAI5327575.1"/>
    <property type="molecule type" value="Genomic_DNA"/>
</dbReference>
<reference evidence="2 3" key="1">
    <citation type="journal article" date="2022" name="G3 (Bethesda)">
        <title>Whole-genome sequence and methylome profiling of the almond [Prunus dulcis (Mill.) D.A. Webb] cultivar 'Nonpareil'.</title>
        <authorList>
            <person name="D'Amico-Willman K.M."/>
            <person name="Ouma W.Z."/>
            <person name="Meulia T."/>
            <person name="Sideli G.M."/>
            <person name="Gradziel T.M."/>
            <person name="Fresnedo-Ramirez J."/>
        </authorList>
    </citation>
    <scope>NUCLEOTIDE SEQUENCE [LARGE SCALE GENOMIC DNA]</scope>
    <source>
        <strain evidence="2">Clone GOH B32 T37-40</strain>
    </source>
</reference>
<organism evidence="2 3">
    <name type="scientific">Prunus dulcis</name>
    <name type="common">Almond</name>
    <name type="synonym">Amygdalus dulcis</name>
    <dbReference type="NCBI Taxonomy" id="3755"/>
    <lineage>
        <taxon>Eukaryota</taxon>
        <taxon>Viridiplantae</taxon>
        <taxon>Streptophyta</taxon>
        <taxon>Embryophyta</taxon>
        <taxon>Tracheophyta</taxon>
        <taxon>Spermatophyta</taxon>
        <taxon>Magnoliopsida</taxon>
        <taxon>eudicotyledons</taxon>
        <taxon>Gunneridae</taxon>
        <taxon>Pentapetalae</taxon>
        <taxon>rosids</taxon>
        <taxon>fabids</taxon>
        <taxon>Rosales</taxon>
        <taxon>Rosaceae</taxon>
        <taxon>Amygdaloideae</taxon>
        <taxon>Amygdaleae</taxon>
        <taxon>Prunus</taxon>
    </lineage>
</organism>
<dbReference type="Gene3D" id="3.30.420.10">
    <property type="entry name" value="Ribonuclease H-like superfamily/Ribonuclease H"/>
    <property type="match status" value="1"/>
</dbReference>
<gene>
    <name evidence="2" type="ORF">L3X38_026971</name>
</gene>
<sequence>MPTEPYETDLHTRVPISTELIVDARTQERGNIHARTQEPIVHSRTKDLIIDDDLILDDDLLLSSLASTREKMVKAQVSTKKVKSKSTRTMLLHEDDEIDKDPLTFDSGNHLHSSKEYQALIMGLQMAVEMKISSLEVYGDSMLVIN</sequence>
<dbReference type="Proteomes" id="UP001054821">
    <property type="component" value="Chromosome 5"/>
</dbReference>
<dbReference type="InterPro" id="IPR036397">
    <property type="entry name" value="RNaseH_sf"/>
</dbReference>
<protein>
    <recommendedName>
        <fullName evidence="1">RNase H type-1 domain-containing protein</fullName>
    </recommendedName>
</protein>
<feature type="domain" description="RNase H type-1" evidence="1">
    <location>
        <begin position="116"/>
        <end position="145"/>
    </location>
</feature>
<dbReference type="GO" id="GO:0004523">
    <property type="term" value="F:RNA-DNA hybrid ribonuclease activity"/>
    <property type="evidence" value="ECO:0007669"/>
    <property type="project" value="InterPro"/>
</dbReference>
<dbReference type="InterPro" id="IPR002156">
    <property type="entry name" value="RNaseH_domain"/>
</dbReference>
<comment type="caution">
    <text evidence="2">The sequence shown here is derived from an EMBL/GenBank/DDBJ whole genome shotgun (WGS) entry which is preliminary data.</text>
</comment>
<evidence type="ECO:0000313" key="3">
    <source>
        <dbReference type="Proteomes" id="UP001054821"/>
    </source>
</evidence>
<evidence type="ECO:0000313" key="2">
    <source>
        <dbReference type="EMBL" id="KAI5327575.1"/>
    </source>
</evidence>
<dbReference type="GO" id="GO:0003676">
    <property type="term" value="F:nucleic acid binding"/>
    <property type="evidence" value="ECO:0007669"/>
    <property type="project" value="InterPro"/>
</dbReference>